<gene>
    <name evidence="4" type="ORF">ACFSJS_23775</name>
</gene>
<feature type="domain" description="DUF4190" evidence="3">
    <location>
        <begin position="34"/>
        <end position="100"/>
    </location>
</feature>
<proteinExistence type="predicted"/>
<dbReference type="Proteomes" id="UP001597365">
    <property type="component" value="Unassembled WGS sequence"/>
</dbReference>
<evidence type="ECO:0000256" key="2">
    <source>
        <dbReference type="SAM" id="Phobius"/>
    </source>
</evidence>
<feature type="region of interest" description="Disordered" evidence="1">
    <location>
        <begin position="1"/>
        <end position="26"/>
    </location>
</feature>
<comment type="caution">
    <text evidence="4">The sequence shown here is derived from an EMBL/GenBank/DDBJ whole genome shotgun (WGS) entry which is preliminary data.</text>
</comment>
<name>A0ABW4PQU0_9ACTN</name>
<dbReference type="EMBL" id="JBHUFU010000017">
    <property type="protein sequence ID" value="MFD1832639.1"/>
    <property type="molecule type" value="Genomic_DNA"/>
</dbReference>
<sequence>MSSHPPQYDPSGAHGPGAVPSGPAAGGRPPRNGLGITALVLGVAALLLFWTLVGGIVLGLAAIALGIAGRRRAKRGEATNGGMALAGAVVGALGLVASVVVIAAGVSFLNSEEFGNFEECVNKAGTAAEREQCERDFNRDLEG</sequence>
<accession>A0ABW4PQU0</accession>
<keyword evidence="2" id="KW-1133">Transmembrane helix</keyword>
<keyword evidence="2" id="KW-0812">Transmembrane</keyword>
<reference evidence="5" key="1">
    <citation type="journal article" date="2019" name="Int. J. Syst. Evol. Microbiol.">
        <title>The Global Catalogue of Microorganisms (GCM) 10K type strain sequencing project: providing services to taxonomists for standard genome sequencing and annotation.</title>
        <authorList>
            <consortium name="The Broad Institute Genomics Platform"/>
            <consortium name="The Broad Institute Genome Sequencing Center for Infectious Disease"/>
            <person name="Wu L."/>
            <person name="Ma J."/>
        </authorList>
    </citation>
    <scope>NUCLEOTIDE SEQUENCE [LARGE SCALE GENOMIC DNA]</scope>
    <source>
        <strain evidence="5">CGMCC 4.7455</strain>
    </source>
</reference>
<dbReference type="InterPro" id="IPR025241">
    <property type="entry name" value="DUF4190"/>
</dbReference>
<keyword evidence="2" id="KW-0472">Membrane</keyword>
<dbReference type="RefSeq" id="WP_380903734.1">
    <property type="nucleotide sequence ID" value="NZ_JBHUFU010000017.1"/>
</dbReference>
<feature type="transmembrane region" description="Helical" evidence="2">
    <location>
        <begin position="36"/>
        <end position="69"/>
    </location>
</feature>
<keyword evidence="5" id="KW-1185">Reference proteome</keyword>
<evidence type="ECO:0000259" key="3">
    <source>
        <dbReference type="Pfam" id="PF13828"/>
    </source>
</evidence>
<evidence type="ECO:0000313" key="4">
    <source>
        <dbReference type="EMBL" id="MFD1832639.1"/>
    </source>
</evidence>
<feature type="compositionally biased region" description="Low complexity" evidence="1">
    <location>
        <begin position="10"/>
        <end position="26"/>
    </location>
</feature>
<dbReference type="Pfam" id="PF13828">
    <property type="entry name" value="DUF4190"/>
    <property type="match status" value="1"/>
</dbReference>
<feature type="transmembrane region" description="Helical" evidence="2">
    <location>
        <begin position="81"/>
        <end position="109"/>
    </location>
</feature>
<protein>
    <submittedName>
        <fullName evidence="4">DUF4190 domain-containing protein</fullName>
    </submittedName>
</protein>
<evidence type="ECO:0000256" key="1">
    <source>
        <dbReference type="SAM" id="MobiDB-lite"/>
    </source>
</evidence>
<evidence type="ECO:0000313" key="5">
    <source>
        <dbReference type="Proteomes" id="UP001597365"/>
    </source>
</evidence>
<organism evidence="4 5">
    <name type="scientific">Streptomyces desertarenae</name>
    <dbReference type="NCBI Taxonomy" id="2666184"/>
    <lineage>
        <taxon>Bacteria</taxon>
        <taxon>Bacillati</taxon>
        <taxon>Actinomycetota</taxon>
        <taxon>Actinomycetes</taxon>
        <taxon>Kitasatosporales</taxon>
        <taxon>Streptomycetaceae</taxon>
        <taxon>Streptomyces</taxon>
    </lineage>
</organism>